<accession>A0A498PQJ9</accession>
<reference evidence="2 3" key="1">
    <citation type="submission" date="2018-09" db="EMBL/GenBank/DDBJ databases">
        <authorList>
            <person name="Tagini F."/>
        </authorList>
    </citation>
    <scope>NUCLEOTIDE SEQUENCE [LARGE SCALE GENOMIC DNA]</scope>
    <source>
        <strain evidence="2 3">MK136</strain>
    </source>
</reference>
<feature type="region of interest" description="Disordered" evidence="1">
    <location>
        <begin position="161"/>
        <end position="200"/>
    </location>
</feature>
<dbReference type="EMBL" id="UPHP01000002">
    <property type="protein sequence ID" value="VBA32202.1"/>
    <property type="molecule type" value="Genomic_DNA"/>
</dbReference>
<keyword evidence="3" id="KW-1185">Reference proteome</keyword>
<evidence type="ECO:0000313" key="2">
    <source>
        <dbReference type="EMBL" id="VBA32202.1"/>
    </source>
</evidence>
<evidence type="ECO:0000256" key="1">
    <source>
        <dbReference type="SAM" id="MobiDB-lite"/>
    </source>
</evidence>
<feature type="compositionally biased region" description="Low complexity" evidence="1">
    <location>
        <begin position="1"/>
        <end position="22"/>
    </location>
</feature>
<dbReference type="AlphaFoldDB" id="A0A498PQJ9"/>
<proteinExistence type="predicted"/>
<evidence type="ECO:0000313" key="3">
    <source>
        <dbReference type="Proteomes" id="UP000273307"/>
    </source>
</evidence>
<organism evidence="2 3">
    <name type="scientific">Mycobacterium attenuatum</name>
    <dbReference type="NCBI Taxonomy" id="2341086"/>
    <lineage>
        <taxon>Bacteria</taxon>
        <taxon>Bacillati</taxon>
        <taxon>Actinomycetota</taxon>
        <taxon>Actinomycetes</taxon>
        <taxon>Mycobacteriales</taxon>
        <taxon>Mycobacteriaceae</taxon>
        <taxon>Mycobacterium</taxon>
    </lineage>
</organism>
<feature type="region of interest" description="Disordered" evidence="1">
    <location>
        <begin position="1"/>
        <end position="26"/>
    </location>
</feature>
<dbReference type="Proteomes" id="UP000273307">
    <property type="component" value="Unassembled WGS sequence"/>
</dbReference>
<protein>
    <submittedName>
        <fullName evidence="2">Uncharacterized protein</fullName>
    </submittedName>
</protein>
<sequence>MGTNSTDTSTTSSTSPDTNATAITSISESYGIGEASTNNNTDNADTAALPVVDLVRPNIRADHDDSEESSSESLEPGGWLQPLPSVGVQVVGAFLPTQKDETTLSWVLTPLNFSETQTAAARHYMPGVGWVADEFVHRFSGLEFLVAERVAALDFYSEGNAAGHNASEESSSESSDYVADHGDSEESSNESSEPANPLAVNRIVGQIDTREDEEAARTHLTPTNISSTQTEGIPFYIPDVGWVDSESASTFRAELAGHQSAASIFRSFEVTNEINPLEFDLTEIPDSFIGLSHNDLSRNASNYISNLYAGLPPREGPAALQLSETAGSEEMETEQRLGSKTYPENEISASASFNDDISNNNAAEDAVNAELSSAQIQFSDPYAGTPDYEAMSIAALERFEYDNVVADFNNNNAAAVGTSNDAGSNNNN</sequence>
<name>A0A498PQJ9_9MYCO</name>
<gene>
    <name evidence="2" type="ORF">LAUMK136_00223</name>
</gene>